<evidence type="ECO:0000313" key="5">
    <source>
        <dbReference type="Proteomes" id="UP000472335"/>
    </source>
</evidence>
<dbReference type="InterPro" id="IPR011611">
    <property type="entry name" value="PfkB_dom"/>
</dbReference>
<dbReference type="PANTHER" id="PTHR10584:SF166">
    <property type="entry name" value="RIBOKINASE"/>
    <property type="match status" value="1"/>
</dbReference>
<comment type="caution">
    <text evidence="4">The sequence shown here is derived from an EMBL/GenBank/DDBJ whole genome shotgun (WGS) entry which is preliminary data.</text>
</comment>
<dbReference type="Gene3D" id="3.40.1190.20">
    <property type="match status" value="1"/>
</dbReference>
<dbReference type="RefSeq" id="WP_165263520.1">
    <property type="nucleotide sequence ID" value="NZ_JAAKZY010000094.1"/>
</dbReference>
<dbReference type="InterPro" id="IPR029056">
    <property type="entry name" value="Ribokinase-like"/>
</dbReference>
<name>A0A6G4VBD2_9ACTN</name>
<keyword evidence="1" id="KW-0808">Transferase</keyword>
<dbReference type="PANTHER" id="PTHR10584">
    <property type="entry name" value="SUGAR KINASE"/>
    <property type="match status" value="1"/>
</dbReference>
<dbReference type="AlphaFoldDB" id="A0A6G4VBD2"/>
<protein>
    <submittedName>
        <fullName evidence="4">Carbohydrate kinase family protein</fullName>
    </submittedName>
</protein>
<dbReference type="PROSITE" id="PS00583">
    <property type="entry name" value="PFKB_KINASES_1"/>
    <property type="match status" value="1"/>
</dbReference>
<organism evidence="4 5">
    <name type="scientific">Streptomyces scabichelini</name>
    <dbReference type="NCBI Taxonomy" id="2711217"/>
    <lineage>
        <taxon>Bacteria</taxon>
        <taxon>Bacillati</taxon>
        <taxon>Actinomycetota</taxon>
        <taxon>Actinomycetes</taxon>
        <taxon>Kitasatosporales</taxon>
        <taxon>Streptomycetaceae</taxon>
        <taxon>Streptomyces</taxon>
    </lineage>
</organism>
<proteinExistence type="predicted"/>
<evidence type="ECO:0000313" key="4">
    <source>
        <dbReference type="EMBL" id="NGO11150.1"/>
    </source>
</evidence>
<evidence type="ECO:0000259" key="3">
    <source>
        <dbReference type="Pfam" id="PF00294"/>
    </source>
</evidence>
<sequence>MRIAVTGSIAMDHLMVFPGRFAEHLVAERLRTASLSFLVDRLTVRYGGSGANIAYGLGQFGLAPVLVGAAGSDFDAYQLWLKQHGVDVDSVLVAPGARTARFVRTTDADLGEMSAFHAGAAGAACTISLRSVVARVGGLDLVLVSSNDPATMLRHTEECRGDGIPFAAAPSRQLARMSRSDVQFLVSDAQVLFTDEYESTLLQERTGWSALGVLERVGARITTLGRDGVLVERAGRAPVVVPAVPDLVATGPSRAGDALKAGVLAGLAGGAGLQRAAQLGCALASLALEASGPQEYTVDRRRLYRRLLDTYGKQSAIDLAPALAGAVPQEQP</sequence>
<dbReference type="GO" id="GO:0016301">
    <property type="term" value="F:kinase activity"/>
    <property type="evidence" value="ECO:0007669"/>
    <property type="project" value="UniProtKB-KW"/>
</dbReference>
<dbReference type="InterPro" id="IPR002173">
    <property type="entry name" value="Carboh/pur_kinase_PfkB_CS"/>
</dbReference>
<keyword evidence="5" id="KW-1185">Reference proteome</keyword>
<dbReference type="Proteomes" id="UP000472335">
    <property type="component" value="Unassembled WGS sequence"/>
</dbReference>
<evidence type="ECO:0000256" key="1">
    <source>
        <dbReference type="ARBA" id="ARBA00022679"/>
    </source>
</evidence>
<dbReference type="EMBL" id="JAAKZY010000094">
    <property type="protein sequence ID" value="NGO11150.1"/>
    <property type="molecule type" value="Genomic_DNA"/>
</dbReference>
<dbReference type="Pfam" id="PF00294">
    <property type="entry name" value="PfkB"/>
    <property type="match status" value="1"/>
</dbReference>
<reference evidence="4 5" key="1">
    <citation type="submission" date="2020-02" db="EMBL/GenBank/DDBJ databases">
        <title>Whole-genome analyses of novel actinobacteria.</title>
        <authorList>
            <person name="Sahin N."/>
            <person name="Gencbay T."/>
        </authorList>
    </citation>
    <scope>NUCLEOTIDE SEQUENCE [LARGE SCALE GENOMIC DNA]</scope>
    <source>
        <strain evidence="4 5">HC44</strain>
    </source>
</reference>
<dbReference type="SUPFAM" id="SSF53613">
    <property type="entry name" value="Ribokinase-like"/>
    <property type="match status" value="1"/>
</dbReference>
<evidence type="ECO:0000256" key="2">
    <source>
        <dbReference type="ARBA" id="ARBA00022777"/>
    </source>
</evidence>
<keyword evidence="2 4" id="KW-0418">Kinase</keyword>
<gene>
    <name evidence="4" type="ORF">G5C60_27000</name>
</gene>
<accession>A0A6G4VBD2</accession>
<feature type="domain" description="Carbohydrate kinase PfkB" evidence="3">
    <location>
        <begin position="29"/>
        <end position="295"/>
    </location>
</feature>